<evidence type="ECO:0008006" key="4">
    <source>
        <dbReference type="Google" id="ProtNLM"/>
    </source>
</evidence>
<dbReference type="InterPro" id="IPR012334">
    <property type="entry name" value="Pectin_lyas_fold"/>
</dbReference>
<gene>
    <name evidence="2" type="ORF">HRR80_005959</name>
</gene>
<dbReference type="Proteomes" id="UP001161757">
    <property type="component" value="Unassembled WGS sequence"/>
</dbReference>
<evidence type="ECO:0000313" key="2">
    <source>
        <dbReference type="EMBL" id="KAJ8989818.1"/>
    </source>
</evidence>
<proteinExistence type="predicted"/>
<evidence type="ECO:0000313" key="3">
    <source>
        <dbReference type="Proteomes" id="UP001161757"/>
    </source>
</evidence>
<protein>
    <recommendedName>
        <fullName evidence="4">Right handed beta helix domain-containing protein</fullName>
    </recommendedName>
</protein>
<accession>A0AAN6ITK5</accession>
<evidence type="ECO:0000256" key="1">
    <source>
        <dbReference type="SAM" id="SignalP"/>
    </source>
</evidence>
<dbReference type="EMBL" id="JAJGCB010000012">
    <property type="protein sequence ID" value="KAJ8989818.1"/>
    <property type="molecule type" value="Genomic_DNA"/>
</dbReference>
<dbReference type="SUPFAM" id="SSF51126">
    <property type="entry name" value="Pectin lyase-like"/>
    <property type="match status" value="1"/>
</dbReference>
<dbReference type="Gene3D" id="2.160.20.10">
    <property type="entry name" value="Single-stranded right-handed beta-helix, Pectin lyase-like"/>
    <property type="match status" value="1"/>
</dbReference>
<comment type="caution">
    <text evidence="2">The sequence shown here is derived from an EMBL/GenBank/DDBJ whole genome shotgun (WGS) entry which is preliminary data.</text>
</comment>
<dbReference type="InterPro" id="IPR011050">
    <property type="entry name" value="Pectin_lyase_fold/virulence"/>
</dbReference>
<reference evidence="2" key="1">
    <citation type="submission" date="2023-01" db="EMBL/GenBank/DDBJ databases">
        <title>Exophiala dermititidis isolated from Cystic Fibrosis Patient.</title>
        <authorList>
            <person name="Kurbessoian T."/>
            <person name="Crocker A."/>
            <person name="Murante D."/>
            <person name="Hogan D.A."/>
            <person name="Stajich J.E."/>
        </authorList>
    </citation>
    <scope>NUCLEOTIDE SEQUENCE</scope>
    <source>
        <strain evidence="2">Ex8</strain>
    </source>
</reference>
<dbReference type="AlphaFoldDB" id="A0AAN6ITK5"/>
<feature type="chain" id="PRO_5042881534" description="Right handed beta helix domain-containing protein" evidence="1">
    <location>
        <begin position="30"/>
        <end position="363"/>
    </location>
</feature>
<feature type="signal peptide" evidence="1">
    <location>
        <begin position="1"/>
        <end position="29"/>
    </location>
</feature>
<keyword evidence="1" id="KW-0732">Signal</keyword>
<sequence length="363" mass="37265">MALSLLHCPGIWCLTLLLSVLWTAAPLYAGNENHNGVHVQSGQSIQAAIDAAAPGQTILVEAGTYNEQLTIETDDISLVGLGAVLVPPSTPIHNTCSGLAGPDTEAGICVTGQNVELAPFVTEHEKVLSVGRPVKHVLVTGFEVRGFSGINVAVVGAQATKVVGNQLKDGGQYGCLTVGSTDTHVDGNTVVASDLKFIGICADDTPGVQVVNNYVNGYVIGLCVQTSGAVYRHNELANLCIGAFVDPNISGADVSGNHISNANPACTTIAEVGISGVIIDGAVDTTVRHNLIEGLTAGGQPNKTAVGVVIIDEPTTDPVAVASGNIVSENVLRNNDLDIYVQTIGTGNVIKNNECSSPSELCG</sequence>
<organism evidence="2 3">
    <name type="scientific">Exophiala dermatitidis</name>
    <name type="common">Black yeast-like fungus</name>
    <name type="synonym">Wangiella dermatitidis</name>
    <dbReference type="NCBI Taxonomy" id="5970"/>
    <lineage>
        <taxon>Eukaryota</taxon>
        <taxon>Fungi</taxon>
        <taxon>Dikarya</taxon>
        <taxon>Ascomycota</taxon>
        <taxon>Pezizomycotina</taxon>
        <taxon>Eurotiomycetes</taxon>
        <taxon>Chaetothyriomycetidae</taxon>
        <taxon>Chaetothyriales</taxon>
        <taxon>Herpotrichiellaceae</taxon>
        <taxon>Exophiala</taxon>
    </lineage>
</organism>
<name>A0AAN6ITK5_EXODE</name>